<feature type="non-terminal residue" evidence="1">
    <location>
        <position position="389"/>
    </location>
</feature>
<proteinExistence type="predicted"/>
<protein>
    <submittedName>
        <fullName evidence="1">Uncharacterized protein</fullName>
    </submittedName>
</protein>
<comment type="caution">
    <text evidence="1">The sequence shown here is derived from an EMBL/GenBank/DDBJ whole genome shotgun (WGS) entry which is preliminary data.</text>
</comment>
<dbReference type="InterPro" id="IPR008929">
    <property type="entry name" value="Chondroitin_lyas"/>
</dbReference>
<gene>
    <name evidence="1" type="ORF">S12H4_15942</name>
</gene>
<accession>X1R376</accession>
<evidence type="ECO:0000313" key="1">
    <source>
        <dbReference type="EMBL" id="GAI74973.1"/>
    </source>
</evidence>
<organism evidence="1">
    <name type="scientific">marine sediment metagenome</name>
    <dbReference type="NCBI Taxonomy" id="412755"/>
    <lineage>
        <taxon>unclassified sequences</taxon>
        <taxon>metagenomes</taxon>
        <taxon>ecological metagenomes</taxon>
    </lineage>
</organism>
<reference evidence="1" key="1">
    <citation type="journal article" date="2014" name="Front. Microbiol.">
        <title>High frequency of phylogenetically diverse reductive dehalogenase-homologous genes in deep subseafloor sedimentary metagenomes.</title>
        <authorList>
            <person name="Kawai M."/>
            <person name="Futagami T."/>
            <person name="Toyoda A."/>
            <person name="Takaki Y."/>
            <person name="Nishi S."/>
            <person name="Hori S."/>
            <person name="Arai W."/>
            <person name="Tsubouchi T."/>
            <person name="Morono Y."/>
            <person name="Uchiyama I."/>
            <person name="Ito T."/>
            <person name="Fujiyama A."/>
            <person name="Inagaki F."/>
            <person name="Takami H."/>
        </authorList>
    </citation>
    <scope>NUCLEOTIDE SEQUENCE</scope>
    <source>
        <strain evidence="1">Expedition CK06-06</strain>
    </source>
</reference>
<sequence length="389" mass="43563">YEPWKSMKADAILRSENGKDFNVPKVTYKMEVETKLQYYIGAAALAFILDEDNALIHARRVKDVIVNDYSKLNPNEVSDWGGVTPPMGSLFIAILSLDIVYDALTPKEIKACEDVISSQLAKVNREGSWVGVRLGTHGTWDIYKGVRTSPDSTYYERVINQITEDGVSSVTNHYAWERLGGGDRRASKSGYMDVLEFTGIDRRYYNNEKLKKFYRWLYGSSVNCSKEMAIFGDMIPTYDVENSLLHRRIVNFDSEAAGYAAWVLKDIPAIGHILTYILPQKPLPEPVVPSSKSYDNGGAFFREKGDNPKGLHGMLYNIKSQDEWHTHNEVNALALSGFGNRLLINGGRLGPPARPAYLNNTLTINGENHSSRLGGGIVESIITDEFDYA</sequence>
<dbReference type="AlphaFoldDB" id="X1R376"/>
<dbReference type="EMBL" id="BARW01007690">
    <property type="protein sequence ID" value="GAI74973.1"/>
    <property type="molecule type" value="Genomic_DNA"/>
</dbReference>
<dbReference type="Gene3D" id="2.70.98.70">
    <property type="match status" value="1"/>
</dbReference>
<dbReference type="Gene3D" id="1.50.10.100">
    <property type="entry name" value="Chondroitin AC/alginate lyase"/>
    <property type="match status" value="1"/>
</dbReference>
<name>X1R376_9ZZZZ</name>
<feature type="non-terminal residue" evidence="1">
    <location>
        <position position="1"/>
    </location>
</feature>